<accession>A0A4R4EEL3</accession>
<sequence length="288" mass="32950">MELRHLRYFVTVAEELHFGRAAVRLNMSQPPLSQQIRQLEDELGFPLFYRDTHRVELTEAGKVYLEETRFMLAHIEQARAAAEKAHQGAKGRLVIGFLGSTTYNIVPILQQYRLRYPMVDLTLHQMKTDRQLQALHDRSIHLGVIRNPIQTPVLTSEVYMDESFVAIFPKEHPLASKERINMQDLAEEKFILSSGYNGTTYHEAVISLCDQAGFSPQIALEVPEIHTIVAFVSEGMGVALIPASFKHQQNNAIVYRELEDVTTSLKTVFVWRSDEQTNVLKEFLRLSV</sequence>
<evidence type="ECO:0000256" key="3">
    <source>
        <dbReference type="ARBA" id="ARBA00023125"/>
    </source>
</evidence>
<evidence type="ECO:0000313" key="7">
    <source>
        <dbReference type="Proteomes" id="UP000295418"/>
    </source>
</evidence>
<dbReference type="PANTHER" id="PTHR30346">
    <property type="entry name" value="TRANSCRIPTIONAL DUAL REGULATOR HCAR-RELATED"/>
    <property type="match status" value="1"/>
</dbReference>
<comment type="caution">
    <text evidence="6">The sequence shown here is derived from an EMBL/GenBank/DDBJ whole genome shotgun (WGS) entry which is preliminary data.</text>
</comment>
<evidence type="ECO:0000256" key="2">
    <source>
        <dbReference type="ARBA" id="ARBA00023015"/>
    </source>
</evidence>
<gene>
    <name evidence="6" type="ORF">E0485_12960</name>
</gene>
<dbReference type="GO" id="GO:0003677">
    <property type="term" value="F:DNA binding"/>
    <property type="evidence" value="ECO:0007669"/>
    <property type="project" value="UniProtKB-KW"/>
</dbReference>
<dbReference type="Gene3D" id="3.40.190.10">
    <property type="entry name" value="Periplasmic binding protein-like II"/>
    <property type="match status" value="2"/>
</dbReference>
<feature type="domain" description="HTH lysR-type" evidence="5">
    <location>
        <begin position="1"/>
        <end position="58"/>
    </location>
</feature>
<dbReference type="Gene3D" id="1.10.10.10">
    <property type="entry name" value="Winged helix-like DNA-binding domain superfamily/Winged helix DNA-binding domain"/>
    <property type="match status" value="1"/>
</dbReference>
<dbReference type="Pfam" id="PF00126">
    <property type="entry name" value="HTH_1"/>
    <property type="match status" value="1"/>
</dbReference>
<dbReference type="EMBL" id="SKFG01000012">
    <property type="protein sequence ID" value="TCZ76508.1"/>
    <property type="molecule type" value="Genomic_DNA"/>
</dbReference>
<dbReference type="Proteomes" id="UP000295418">
    <property type="component" value="Unassembled WGS sequence"/>
</dbReference>
<dbReference type="RefSeq" id="WP_132418481.1">
    <property type="nucleotide sequence ID" value="NZ_SKFG01000012.1"/>
</dbReference>
<dbReference type="InterPro" id="IPR000847">
    <property type="entry name" value="LysR_HTH_N"/>
</dbReference>
<dbReference type="GO" id="GO:0032993">
    <property type="term" value="C:protein-DNA complex"/>
    <property type="evidence" value="ECO:0007669"/>
    <property type="project" value="TreeGrafter"/>
</dbReference>
<dbReference type="PANTHER" id="PTHR30346:SF0">
    <property type="entry name" value="HCA OPERON TRANSCRIPTIONAL ACTIVATOR HCAR"/>
    <property type="match status" value="1"/>
</dbReference>
<reference evidence="6 7" key="1">
    <citation type="submission" date="2019-03" db="EMBL/GenBank/DDBJ databases">
        <authorList>
            <person name="Kim M.K.M."/>
        </authorList>
    </citation>
    <scope>NUCLEOTIDE SEQUENCE [LARGE SCALE GENOMIC DNA]</scope>
    <source>
        <strain evidence="6 7">18JY21-1</strain>
    </source>
</reference>
<dbReference type="InterPro" id="IPR036390">
    <property type="entry name" value="WH_DNA-bd_sf"/>
</dbReference>
<keyword evidence="7" id="KW-1185">Reference proteome</keyword>
<protein>
    <submittedName>
        <fullName evidence="6">LysR family transcriptional regulator</fullName>
    </submittedName>
</protein>
<keyword evidence="2" id="KW-0805">Transcription regulation</keyword>
<evidence type="ECO:0000313" key="6">
    <source>
        <dbReference type="EMBL" id="TCZ76508.1"/>
    </source>
</evidence>
<keyword evidence="4" id="KW-0804">Transcription</keyword>
<dbReference type="CDD" id="cd08414">
    <property type="entry name" value="PBP2_LTTR_aromatics_like"/>
    <property type="match status" value="1"/>
</dbReference>
<dbReference type="PRINTS" id="PR00039">
    <property type="entry name" value="HTHLYSR"/>
</dbReference>
<evidence type="ECO:0000256" key="4">
    <source>
        <dbReference type="ARBA" id="ARBA00023163"/>
    </source>
</evidence>
<dbReference type="GO" id="GO:0003700">
    <property type="term" value="F:DNA-binding transcription factor activity"/>
    <property type="evidence" value="ECO:0007669"/>
    <property type="project" value="InterPro"/>
</dbReference>
<dbReference type="Pfam" id="PF03466">
    <property type="entry name" value="LysR_substrate"/>
    <property type="match status" value="1"/>
</dbReference>
<evidence type="ECO:0000259" key="5">
    <source>
        <dbReference type="PROSITE" id="PS50931"/>
    </source>
</evidence>
<comment type="similarity">
    <text evidence="1">Belongs to the LysR transcriptional regulatory family.</text>
</comment>
<dbReference type="OrthoDB" id="9803735at2"/>
<dbReference type="PROSITE" id="PS50931">
    <property type="entry name" value="HTH_LYSR"/>
    <property type="match status" value="1"/>
</dbReference>
<organism evidence="6 7">
    <name type="scientific">Paenibacillus albiflavus</name>
    <dbReference type="NCBI Taxonomy" id="2545760"/>
    <lineage>
        <taxon>Bacteria</taxon>
        <taxon>Bacillati</taxon>
        <taxon>Bacillota</taxon>
        <taxon>Bacilli</taxon>
        <taxon>Bacillales</taxon>
        <taxon>Paenibacillaceae</taxon>
        <taxon>Paenibacillus</taxon>
    </lineage>
</organism>
<dbReference type="SUPFAM" id="SSF46785">
    <property type="entry name" value="Winged helix' DNA-binding domain"/>
    <property type="match status" value="1"/>
</dbReference>
<dbReference type="InterPro" id="IPR036388">
    <property type="entry name" value="WH-like_DNA-bd_sf"/>
</dbReference>
<dbReference type="FunFam" id="1.10.10.10:FF:000001">
    <property type="entry name" value="LysR family transcriptional regulator"/>
    <property type="match status" value="1"/>
</dbReference>
<keyword evidence="3" id="KW-0238">DNA-binding</keyword>
<name>A0A4R4EEL3_9BACL</name>
<dbReference type="AlphaFoldDB" id="A0A4R4EEL3"/>
<proteinExistence type="inferred from homology"/>
<dbReference type="SUPFAM" id="SSF53850">
    <property type="entry name" value="Periplasmic binding protein-like II"/>
    <property type="match status" value="1"/>
</dbReference>
<evidence type="ECO:0000256" key="1">
    <source>
        <dbReference type="ARBA" id="ARBA00009437"/>
    </source>
</evidence>
<dbReference type="InterPro" id="IPR005119">
    <property type="entry name" value="LysR_subst-bd"/>
</dbReference>